<feature type="compositionally biased region" description="Basic and acidic residues" evidence="14">
    <location>
        <begin position="600"/>
        <end position="615"/>
    </location>
</feature>
<dbReference type="InterPro" id="IPR036388">
    <property type="entry name" value="WH-like_DNA-bd_sf"/>
</dbReference>
<proteinExistence type="inferred from homology"/>
<evidence type="ECO:0000256" key="6">
    <source>
        <dbReference type="ARBA" id="ARBA00022741"/>
    </source>
</evidence>
<evidence type="ECO:0000256" key="13">
    <source>
        <dbReference type="PROSITE-ProRule" id="PRU00289"/>
    </source>
</evidence>
<name>A0A366HSX9_9BACT</name>
<dbReference type="PROSITE" id="PS50901">
    <property type="entry name" value="FTSK"/>
    <property type="match status" value="1"/>
</dbReference>
<dbReference type="Pfam" id="PF09397">
    <property type="entry name" value="FtsK_gamma"/>
    <property type="match status" value="1"/>
</dbReference>
<dbReference type="Pfam" id="PF13491">
    <property type="entry name" value="FtsK_4TM"/>
    <property type="match status" value="1"/>
</dbReference>
<dbReference type="RefSeq" id="WP_113956331.1">
    <property type="nucleotide sequence ID" value="NZ_QNRR01000001.1"/>
</dbReference>
<dbReference type="GO" id="GO:0051301">
    <property type="term" value="P:cell division"/>
    <property type="evidence" value="ECO:0007669"/>
    <property type="project" value="UniProtKB-KW"/>
</dbReference>
<dbReference type="InterPro" id="IPR027417">
    <property type="entry name" value="P-loop_NTPase"/>
</dbReference>
<keyword evidence="9 15" id="KW-1133">Transmembrane helix</keyword>
<feature type="transmembrane region" description="Helical" evidence="15">
    <location>
        <begin position="25"/>
        <end position="46"/>
    </location>
</feature>
<evidence type="ECO:0000256" key="2">
    <source>
        <dbReference type="ARBA" id="ARBA00006474"/>
    </source>
</evidence>
<accession>A0A366HSX9</accession>
<dbReference type="GO" id="GO:0003677">
    <property type="term" value="F:DNA binding"/>
    <property type="evidence" value="ECO:0007669"/>
    <property type="project" value="UniProtKB-KW"/>
</dbReference>
<feature type="region of interest" description="Disordered" evidence="14">
    <location>
        <begin position="223"/>
        <end position="249"/>
    </location>
</feature>
<evidence type="ECO:0000256" key="11">
    <source>
        <dbReference type="ARBA" id="ARBA00023136"/>
    </source>
</evidence>
<dbReference type="EMBL" id="QNRR01000001">
    <property type="protein sequence ID" value="RBP47391.1"/>
    <property type="molecule type" value="Genomic_DNA"/>
</dbReference>
<evidence type="ECO:0000256" key="5">
    <source>
        <dbReference type="ARBA" id="ARBA00022692"/>
    </source>
</evidence>
<dbReference type="AlphaFoldDB" id="A0A366HSX9"/>
<keyword evidence="8 13" id="KW-0067">ATP-binding</keyword>
<dbReference type="InterPro" id="IPR018541">
    <property type="entry name" value="Ftsk_gamma"/>
</dbReference>
<evidence type="ECO:0000256" key="12">
    <source>
        <dbReference type="ARBA" id="ARBA00023306"/>
    </source>
</evidence>
<feature type="transmembrane region" description="Helical" evidence="15">
    <location>
        <begin position="117"/>
        <end position="136"/>
    </location>
</feature>
<dbReference type="SMART" id="SM00843">
    <property type="entry name" value="Ftsk_gamma"/>
    <property type="match status" value="1"/>
</dbReference>
<dbReference type="InterPro" id="IPR050206">
    <property type="entry name" value="FtsK/SpoIIIE/SftA"/>
</dbReference>
<dbReference type="Gene3D" id="3.30.980.40">
    <property type="match status" value="1"/>
</dbReference>
<dbReference type="PANTHER" id="PTHR22683">
    <property type="entry name" value="SPORULATION PROTEIN RELATED"/>
    <property type="match status" value="1"/>
</dbReference>
<keyword evidence="5 15" id="KW-0812">Transmembrane</keyword>
<dbReference type="OrthoDB" id="9807790at2"/>
<evidence type="ECO:0000256" key="4">
    <source>
        <dbReference type="ARBA" id="ARBA00022618"/>
    </source>
</evidence>
<keyword evidence="11 15" id="KW-0472">Membrane</keyword>
<dbReference type="PANTHER" id="PTHR22683:SF41">
    <property type="entry name" value="DNA TRANSLOCASE FTSK"/>
    <property type="match status" value="1"/>
</dbReference>
<evidence type="ECO:0000313" key="17">
    <source>
        <dbReference type="EMBL" id="RBP47391.1"/>
    </source>
</evidence>
<feature type="transmembrane region" description="Helical" evidence="15">
    <location>
        <begin position="173"/>
        <end position="193"/>
    </location>
</feature>
<dbReference type="SUPFAM" id="SSF52540">
    <property type="entry name" value="P-loop containing nucleoside triphosphate hydrolases"/>
    <property type="match status" value="1"/>
</dbReference>
<dbReference type="InterPro" id="IPR025199">
    <property type="entry name" value="FtsK_4TM"/>
</dbReference>
<dbReference type="GO" id="GO:0007059">
    <property type="term" value="P:chromosome segregation"/>
    <property type="evidence" value="ECO:0007669"/>
    <property type="project" value="UniProtKB-KW"/>
</dbReference>
<evidence type="ECO:0000256" key="3">
    <source>
        <dbReference type="ARBA" id="ARBA00022475"/>
    </source>
</evidence>
<dbReference type="Pfam" id="PF17854">
    <property type="entry name" value="FtsK_alpha"/>
    <property type="match status" value="1"/>
</dbReference>
<evidence type="ECO:0000256" key="7">
    <source>
        <dbReference type="ARBA" id="ARBA00022829"/>
    </source>
</evidence>
<gene>
    <name evidence="17" type="ORF">DES53_101188</name>
</gene>
<feature type="transmembrane region" description="Helical" evidence="15">
    <location>
        <begin position="85"/>
        <end position="105"/>
    </location>
</feature>
<feature type="transmembrane region" description="Helical" evidence="15">
    <location>
        <begin position="148"/>
        <end position="166"/>
    </location>
</feature>
<feature type="region of interest" description="Disordered" evidence="14">
    <location>
        <begin position="628"/>
        <end position="647"/>
    </location>
</feature>
<dbReference type="Proteomes" id="UP000253426">
    <property type="component" value="Unassembled WGS sequence"/>
</dbReference>
<keyword evidence="12" id="KW-0131">Cell cycle</keyword>
<dbReference type="InterPro" id="IPR002543">
    <property type="entry name" value="FtsK_dom"/>
</dbReference>
<evidence type="ECO:0000259" key="16">
    <source>
        <dbReference type="PROSITE" id="PS50901"/>
    </source>
</evidence>
<dbReference type="InterPro" id="IPR036390">
    <property type="entry name" value="WH_DNA-bd_sf"/>
</dbReference>
<dbReference type="SUPFAM" id="SSF46785">
    <property type="entry name" value="Winged helix' DNA-binding domain"/>
    <property type="match status" value="1"/>
</dbReference>
<evidence type="ECO:0000256" key="1">
    <source>
        <dbReference type="ARBA" id="ARBA00004651"/>
    </source>
</evidence>
<evidence type="ECO:0000256" key="15">
    <source>
        <dbReference type="SAM" id="Phobius"/>
    </source>
</evidence>
<dbReference type="GO" id="GO:0005886">
    <property type="term" value="C:plasma membrane"/>
    <property type="evidence" value="ECO:0007669"/>
    <property type="project" value="UniProtKB-SubCell"/>
</dbReference>
<protein>
    <submittedName>
        <fullName evidence="17">S-DNA-T family DNA segregation ATPase FtsK/SpoIIIE</fullName>
    </submittedName>
</protein>
<comment type="subcellular location">
    <subcellularLocation>
        <location evidence="1">Cell membrane</location>
        <topology evidence="1">Multi-pass membrane protein</topology>
    </subcellularLocation>
</comment>
<keyword evidence="6 13" id="KW-0547">Nucleotide-binding</keyword>
<dbReference type="Gene3D" id="1.10.10.10">
    <property type="entry name" value="Winged helix-like DNA-binding domain superfamily/Winged helix DNA-binding domain"/>
    <property type="match status" value="1"/>
</dbReference>
<dbReference type="Gene3D" id="3.40.50.300">
    <property type="entry name" value="P-loop containing nucleotide triphosphate hydrolases"/>
    <property type="match status" value="1"/>
</dbReference>
<keyword evidence="18" id="KW-1185">Reference proteome</keyword>
<feature type="region of interest" description="Disordered" evidence="14">
    <location>
        <begin position="583"/>
        <end position="616"/>
    </location>
</feature>
<evidence type="ECO:0000256" key="9">
    <source>
        <dbReference type="ARBA" id="ARBA00022989"/>
    </source>
</evidence>
<feature type="binding site" evidence="13">
    <location>
        <begin position="470"/>
        <end position="477"/>
    </location>
    <ligand>
        <name>ATP</name>
        <dbReference type="ChEBI" id="CHEBI:30616"/>
    </ligand>
</feature>
<organism evidence="17 18">
    <name type="scientific">Roseimicrobium gellanilyticum</name>
    <dbReference type="NCBI Taxonomy" id="748857"/>
    <lineage>
        <taxon>Bacteria</taxon>
        <taxon>Pseudomonadati</taxon>
        <taxon>Verrucomicrobiota</taxon>
        <taxon>Verrucomicrobiia</taxon>
        <taxon>Verrucomicrobiales</taxon>
        <taxon>Verrucomicrobiaceae</taxon>
        <taxon>Roseimicrobium</taxon>
    </lineage>
</organism>
<keyword evidence="7" id="KW-0159">Chromosome partition</keyword>
<comment type="similarity">
    <text evidence="2">Belongs to the FtsK/SpoIIIE/SftA family.</text>
</comment>
<evidence type="ECO:0000256" key="10">
    <source>
        <dbReference type="ARBA" id="ARBA00023125"/>
    </source>
</evidence>
<dbReference type="GO" id="GO:0005524">
    <property type="term" value="F:ATP binding"/>
    <property type="evidence" value="ECO:0007669"/>
    <property type="project" value="UniProtKB-UniRule"/>
</dbReference>
<evidence type="ECO:0000313" key="18">
    <source>
        <dbReference type="Proteomes" id="UP000253426"/>
    </source>
</evidence>
<keyword evidence="10" id="KW-0238">DNA-binding</keyword>
<comment type="caution">
    <text evidence="17">The sequence shown here is derived from an EMBL/GenBank/DDBJ whole genome shotgun (WGS) entry which is preliminary data.</text>
</comment>
<evidence type="ECO:0000256" key="8">
    <source>
        <dbReference type="ARBA" id="ARBA00022840"/>
    </source>
</evidence>
<dbReference type="Pfam" id="PF01580">
    <property type="entry name" value="FtsK_SpoIIIE"/>
    <property type="match status" value="1"/>
</dbReference>
<keyword evidence="4" id="KW-0132">Cell division</keyword>
<reference evidence="17 18" key="1">
    <citation type="submission" date="2018-06" db="EMBL/GenBank/DDBJ databases">
        <title>Genomic Encyclopedia of Type Strains, Phase IV (KMG-IV): sequencing the most valuable type-strain genomes for metagenomic binning, comparative biology and taxonomic classification.</title>
        <authorList>
            <person name="Goeker M."/>
        </authorList>
    </citation>
    <scope>NUCLEOTIDE SEQUENCE [LARGE SCALE GENOMIC DNA]</scope>
    <source>
        <strain evidence="17 18">DSM 25532</strain>
    </source>
</reference>
<feature type="compositionally biased region" description="Low complexity" evidence="14">
    <location>
        <begin position="585"/>
        <end position="597"/>
    </location>
</feature>
<keyword evidence="3" id="KW-1003">Cell membrane</keyword>
<sequence>MSSRSAALTRKQHPRTTEPVADNRAMHAALGLAFLGGALFYLLALISHEPADLPAWTHLAISDTAPATTHNLIGQLGAVLAGYTFWMFGAANYVIPVCLTWFGVCKFASPAAITLRSWIGFALMVISASAIFYLQAFWQWDDKNVTPYGAGGGLGYVVGGMLMLDIFGEVGSLLLLGTTYLVGMIFATGMHPIQVIIQGKDMMVQSAVNWWEGRAERRRLAEERATLPFTVPPPDAGKPSRKKKSPLPEVSDEINANTQLELPSVQNLPKIIDASAPKPPKPKPQLAEVWKKRQEQKEERIAFAKPTSLTARYKDYTVPPMDLLHYPDAASRMPTDEAPLRDMQEIIIETLATFDIQVTAGDITKGPAITRYEVYPSKGLRVNRIANLEPDIARATKAERINILAPIPGRDTVGIELPNRDKIVVPIRELLEDDTFQNGKAKLPLALGKDVYGKAVIADLATMPHLLVAGTTGSGKSVCINSIITSLLCRFAPDELRFIMIDPKVVEMQGYKDLPHLALPVVTDPKQSILALRWVVNEMEKRYQIFAKVGVRNFDGFNGRGPGKSFGKVTSRVGGGATMEEALQASAPSAPRSAPSPKKSLRDPHPDSIEDKDGLDALDEEDGYYVPKGSLWDGNSEPPPHKEPELEIPDSLPYIVVIVDELADLMQTAPADIESAIARIAQKARAAGIHLILATQTPRAEVVTGIIKANVPCRIAFQVNSALDSRVILDRKGADKLVGKGDMLYLPPGTSQLMRAQGTMVTDDELQNLVDHACNQGTPSFEAVLADPDEMGDEGESEAITPEDEAILEKVLEVLRSEKKASTSHIQRRLRLGYTRAARMMDILEQRGIIGPADGAKPREILVEL</sequence>
<dbReference type="InterPro" id="IPR041027">
    <property type="entry name" value="FtsK_alpha"/>
</dbReference>
<evidence type="ECO:0000256" key="14">
    <source>
        <dbReference type="SAM" id="MobiDB-lite"/>
    </source>
</evidence>
<feature type="domain" description="FtsK" evidence="16">
    <location>
        <begin position="453"/>
        <end position="726"/>
    </location>
</feature>